<dbReference type="EMBL" id="AFNH02000585">
    <property type="protein sequence ID" value="EZG66651.1"/>
    <property type="molecule type" value="Genomic_DNA"/>
</dbReference>
<dbReference type="GO" id="GO:0004766">
    <property type="term" value="F:spermidine synthase activity"/>
    <property type="evidence" value="ECO:0007669"/>
    <property type="project" value="UniProtKB-EC"/>
</dbReference>
<dbReference type="OrthoDB" id="38125at2759"/>
<dbReference type="Pfam" id="PF17284">
    <property type="entry name" value="Spermine_synt_N"/>
    <property type="match status" value="1"/>
</dbReference>
<dbReference type="InterPro" id="IPR029063">
    <property type="entry name" value="SAM-dependent_MTases_sf"/>
</dbReference>
<dbReference type="Pfam" id="PF01564">
    <property type="entry name" value="Spermine_synth"/>
    <property type="match status" value="1"/>
</dbReference>
<accession>A0A023B6N4</accession>
<proteinExistence type="inferred from homology"/>
<dbReference type="AlphaFoldDB" id="A0A023B6N4"/>
<dbReference type="eggNOG" id="KOG1562">
    <property type="taxonomic scope" value="Eukaryota"/>
</dbReference>
<organism evidence="6 7">
    <name type="scientific">Gregarina niphandrodes</name>
    <name type="common">Septate eugregarine</name>
    <dbReference type="NCBI Taxonomy" id="110365"/>
    <lineage>
        <taxon>Eukaryota</taxon>
        <taxon>Sar</taxon>
        <taxon>Alveolata</taxon>
        <taxon>Apicomplexa</taxon>
        <taxon>Conoidasida</taxon>
        <taxon>Gregarinasina</taxon>
        <taxon>Eugregarinorida</taxon>
        <taxon>Gregarinidae</taxon>
        <taxon>Gregarina</taxon>
    </lineage>
</organism>
<dbReference type="SUPFAM" id="SSF53335">
    <property type="entry name" value="S-adenosyl-L-methionine-dependent methyltransferases"/>
    <property type="match status" value="1"/>
</dbReference>
<dbReference type="InterPro" id="IPR030374">
    <property type="entry name" value="PABS"/>
</dbReference>
<dbReference type="PANTHER" id="PTHR11558:SF11">
    <property type="entry name" value="SPERMIDINE SYNTHASE"/>
    <property type="match status" value="1"/>
</dbReference>
<dbReference type="HAMAP" id="MF_00198">
    <property type="entry name" value="Spermidine_synth"/>
    <property type="match status" value="1"/>
</dbReference>
<dbReference type="Gene3D" id="2.30.140.10">
    <property type="entry name" value="Spermidine synthase, tetramerisation domain"/>
    <property type="match status" value="1"/>
</dbReference>
<dbReference type="NCBIfam" id="NF002010">
    <property type="entry name" value="PRK00811.1"/>
    <property type="match status" value="1"/>
</dbReference>
<dbReference type="InterPro" id="IPR030373">
    <property type="entry name" value="PABS_CS"/>
</dbReference>
<keyword evidence="2 3" id="KW-0808">Transferase</keyword>
<dbReference type="InterPro" id="IPR037163">
    <property type="entry name" value="Spermidine_synt_N_sf"/>
</dbReference>
<dbReference type="PANTHER" id="PTHR11558">
    <property type="entry name" value="SPERMIDINE/SPERMINE SYNTHASE"/>
    <property type="match status" value="1"/>
</dbReference>
<dbReference type="Gene3D" id="3.40.50.150">
    <property type="entry name" value="Vaccinia Virus protein VP39"/>
    <property type="match status" value="1"/>
</dbReference>
<dbReference type="GeneID" id="22912832"/>
<comment type="similarity">
    <text evidence="1 4">Belongs to the spermidine/spermine synthase family.</text>
</comment>
<reference evidence="6" key="1">
    <citation type="submission" date="2013-12" db="EMBL/GenBank/DDBJ databases">
        <authorList>
            <person name="Omoto C.K."/>
            <person name="Sibley D."/>
            <person name="Venepally P."/>
            <person name="Hadjithomas M."/>
            <person name="Karamycheva S."/>
            <person name="Brunk B."/>
            <person name="Roos D."/>
            <person name="Caler E."/>
            <person name="Lorenzi H."/>
        </authorList>
    </citation>
    <scope>NUCLEOTIDE SEQUENCE</scope>
</reference>
<keyword evidence="3" id="KW-0620">Polyamine biosynthesis</keyword>
<comment type="caution">
    <text evidence="6">The sequence shown here is derived from an EMBL/GenBank/DDBJ whole genome shotgun (WGS) entry which is preliminary data.</text>
</comment>
<dbReference type="Proteomes" id="UP000019763">
    <property type="component" value="Unassembled WGS sequence"/>
</dbReference>
<dbReference type="InterPro" id="IPR001045">
    <property type="entry name" value="Spermi_synthase"/>
</dbReference>
<dbReference type="EC" id="2.5.1.16" evidence="6"/>
<protein>
    <submittedName>
        <fullName evidence="6">Spermidine synthase</fullName>
        <ecNumber evidence="6">2.5.1.16</ecNumber>
    </submittedName>
</protein>
<dbReference type="GO" id="GO:0008295">
    <property type="term" value="P:spermidine biosynthetic process"/>
    <property type="evidence" value="ECO:0007669"/>
    <property type="project" value="TreeGrafter"/>
</dbReference>
<evidence type="ECO:0000256" key="4">
    <source>
        <dbReference type="RuleBase" id="RU003836"/>
    </source>
</evidence>
<sequence length="317" mass="35754">MTDQGTKSEQGNAVVDSTQWVTEESQFEKGHGMAQSFRVTKKLHDEQTTYQHLQVFETTNWGNLMVLDGVFQNTEADEFTYHEMQAHVPLFAHPKPERVLIIGGGDGGVAREILKHTCVQEVHLVDIDAAVTAVARKYFPKIASALDDPRLKICHEDGAKYVQKPELQNYFDVICIDSSDPIGPNAVLFKEPFYRNVHACLKENGCAVAQGECMWIHPKTVESVLKMNKNIFDNADYYWHLIPVYPCGVMGLLALTKGKAINMKQIHPDRIAAAKRFTEEDQATMYYTADIHSAAFAKPAFFNRHQTILRNHSEEAA</sequence>
<evidence type="ECO:0000259" key="5">
    <source>
        <dbReference type="PROSITE" id="PS51006"/>
    </source>
</evidence>
<evidence type="ECO:0000256" key="2">
    <source>
        <dbReference type="ARBA" id="ARBA00022679"/>
    </source>
</evidence>
<dbReference type="InterPro" id="IPR035246">
    <property type="entry name" value="Spermidine_synt_N"/>
</dbReference>
<feature type="domain" description="PABS" evidence="5">
    <location>
        <begin position="18"/>
        <end position="257"/>
    </location>
</feature>
<evidence type="ECO:0000256" key="1">
    <source>
        <dbReference type="ARBA" id="ARBA00007867"/>
    </source>
</evidence>
<dbReference type="GO" id="GO:0005829">
    <property type="term" value="C:cytosol"/>
    <property type="evidence" value="ECO:0007669"/>
    <property type="project" value="TreeGrafter"/>
</dbReference>
<evidence type="ECO:0000313" key="6">
    <source>
        <dbReference type="EMBL" id="EZG66651.1"/>
    </source>
</evidence>
<evidence type="ECO:0000256" key="3">
    <source>
        <dbReference type="PROSITE-ProRule" id="PRU00354"/>
    </source>
</evidence>
<gene>
    <name evidence="6" type="ORF">GNI_078010</name>
</gene>
<dbReference type="PROSITE" id="PS51006">
    <property type="entry name" value="PABS_2"/>
    <property type="match status" value="1"/>
</dbReference>
<keyword evidence="7" id="KW-1185">Reference proteome</keyword>
<dbReference type="OMA" id="FLYHEMM"/>
<dbReference type="NCBIfam" id="TIGR00417">
    <property type="entry name" value="speE"/>
    <property type="match status" value="1"/>
</dbReference>
<feature type="active site" description="Proton acceptor" evidence="3">
    <location>
        <position position="177"/>
    </location>
</feature>
<dbReference type="CDD" id="cd02440">
    <property type="entry name" value="AdoMet_MTases"/>
    <property type="match status" value="1"/>
</dbReference>
<evidence type="ECO:0000313" key="7">
    <source>
        <dbReference type="Proteomes" id="UP000019763"/>
    </source>
</evidence>
<dbReference type="RefSeq" id="XP_011130545.1">
    <property type="nucleotide sequence ID" value="XM_011132243.1"/>
</dbReference>
<name>A0A023B6N4_GRENI</name>
<dbReference type="PROSITE" id="PS01330">
    <property type="entry name" value="PABS_1"/>
    <property type="match status" value="1"/>
</dbReference>
<dbReference type="VEuPathDB" id="CryptoDB:GNI_078010"/>